<reference evidence="1" key="1">
    <citation type="submission" date="2020-05" db="EMBL/GenBank/DDBJ databases">
        <title>Large-scale comparative analyses of tick genomes elucidate their genetic diversity and vector capacities.</title>
        <authorList>
            <person name="Jia N."/>
            <person name="Wang J."/>
            <person name="Shi W."/>
            <person name="Du L."/>
            <person name="Sun Y."/>
            <person name="Zhan W."/>
            <person name="Jiang J."/>
            <person name="Wang Q."/>
            <person name="Zhang B."/>
            <person name="Ji P."/>
            <person name="Sakyi L.B."/>
            <person name="Cui X."/>
            <person name="Yuan T."/>
            <person name="Jiang B."/>
            <person name="Yang W."/>
            <person name="Lam T.T.-Y."/>
            <person name="Chang Q."/>
            <person name="Ding S."/>
            <person name="Wang X."/>
            <person name="Zhu J."/>
            <person name="Ruan X."/>
            <person name="Zhao L."/>
            <person name="Wei J."/>
            <person name="Que T."/>
            <person name="Du C."/>
            <person name="Cheng J."/>
            <person name="Dai P."/>
            <person name="Han X."/>
            <person name="Huang E."/>
            <person name="Gao Y."/>
            <person name="Liu J."/>
            <person name="Shao H."/>
            <person name="Ye R."/>
            <person name="Li L."/>
            <person name="Wei W."/>
            <person name="Wang X."/>
            <person name="Wang C."/>
            <person name="Yang T."/>
            <person name="Huo Q."/>
            <person name="Li W."/>
            <person name="Guo W."/>
            <person name="Chen H."/>
            <person name="Zhou L."/>
            <person name="Ni X."/>
            <person name="Tian J."/>
            <person name="Zhou Y."/>
            <person name="Sheng Y."/>
            <person name="Liu T."/>
            <person name="Pan Y."/>
            <person name="Xia L."/>
            <person name="Li J."/>
            <person name="Zhao F."/>
            <person name="Cao W."/>
        </authorList>
    </citation>
    <scope>NUCLEOTIDE SEQUENCE</scope>
    <source>
        <strain evidence="1">Dsil-2018</strain>
    </source>
</reference>
<protein>
    <submittedName>
        <fullName evidence="1">Uncharacterized protein</fullName>
    </submittedName>
</protein>
<organism evidence="1 2">
    <name type="scientific">Dermacentor silvarum</name>
    <name type="common">Tick</name>
    <dbReference type="NCBI Taxonomy" id="543639"/>
    <lineage>
        <taxon>Eukaryota</taxon>
        <taxon>Metazoa</taxon>
        <taxon>Ecdysozoa</taxon>
        <taxon>Arthropoda</taxon>
        <taxon>Chelicerata</taxon>
        <taxon>Arachnida</taxon>
        <taxon>Acari</taxon>
        <taxon>Parasitiformes</taxon>
        <taxon>Ixodida</taxon>
        <taxon>Ixodoidea</taxon>
        <taxon>Ixodidae</taxon>
        <taxon>Rhipicephalinae</taxon>
        <taxon>Dermacentor</taxon>
    </lineage>
</organism>
<evidence type="ECO:0000313" key="2">
    <source>
        <dbReference type="Proteomes" id="UP000821865"/>
    </source>
</evidence>
<keyword evidence="2" id="KW-1185">Reference proteome</keyword>
<gene>
    <name evidence="1" type="ORF">HPB49_007699</name>
</gene>
<dbReference type="EMBL" id="CM023470">
    <property type="protein sequence ID" value="KAH7978992.1"/>
    <property type="molecule type" value="Genomic_DNA"/>
</dbReference>
<accession>A0ACB8DWU6</accession>
<name>A0ACB8DWU6_DERSI</name>
<comment type="caution">
    <text evidence="1">The sequence shown here is derived from an EMBL/GenBank/DDBJ whole genome shotgun (WGS) entry which is preliminary data.</text>
</comment>
<evidence type="ECO:0000313" key="1">
    <source>
        <dbReference type="EMBL" id="KAH7978992.1"/>
    </source>
</evidence>
<sequence>MKQQVKCRLLATAVAALFLANQAVADVAKPKEITDKAGAKDSNGGDLIGASTGYKHRRITKASSLEVDTPMEPVGYQHQGTYERPGYVKGYAKLRDATYGKISYSRDDSYRQEQDYESPSLHERVNYGKVKYSHGGDEAAGYRESDDSRPGTAVDDGNTYSNDGYLTPIYNRGDYVRVSHPRGTYRHKSRPHGMSYMPVEYNREVYPYEQGDQQAGGQVGYSSRLHNNKIGGSSSVFDGGSYNYADANRYQGVGGDYDFGSNKPHLQPGSSIQGGLSIFGGYGQGNGNLRYRDFVPYYGSDGYYSRHDNGGYGLQSYGSSVREGQPKPYEEYSNALNEGGYDEAYAGQSRRYGTKVSSGKKTHKQNGSNRSGLGAYIVGVEYIGRTPLLVQTQPPRSAPAKEEQYWK</sequence>
<dbReference type="Proteomes" id="UP000821865">
    <property type="component" value="Chromosome 1"/>
</dbReference>
<proteinExistence type="predicted"/>